<gene>
    <name evidence="9" type="ORF">B8V81_2715</name>
</gene>
<dbReference type="PANTHER" id="PTHR48111:SF69">
    <property type="entry name" value="RESPONSE REGULATOR RECEIVER"/>
    <property type="match status" value="1"/>
</dbReference>
<evidence type="ECO:0000256" key="6">
    <source>
        <dbReference type="SAM" id="MobiDB-lite"/>
    </source>
</evidence>
<dbReference type="Gene3D" id="3.40.50.2300">
    <property type="match status" value="1"/>
</dbReference>
<dbReference type="InterPro" id="IPR039420">
    <property type="entry name" value="WalR-like"/>
</dbReference>
<protein>
    <submittedName>
        <fullName evidence="9">Autolysis response regulater LytR</fullName>
    </submittedName>
</protein>
<evidence type="ECO:0000256" key="3">
    <source>
        <dbReference type="ARBA" id="ARBA00023125"/>
    </source>
</evidence>
<dbReference type="Proteomes" id="UP000234789">
    <property type="component" value="Unassembled WGS sequence"/>
</dbReference>
<dbReference type="InterPro" id="IPR001789">
    <property type="entry name" value="Sig_transdc_resp-reg_receiver"/>
</dbReference>
<dbReference type="SMART" id="SM00850">
    <property type="entry name" value="LytTR"/>
    <property type="match status" value="1"/>
</dbReference>
<evidence type="ECO:0000259" key="8">
    <source>
        <dbReference type="PROSITE" id="PS50930"/>
    </source>
</evidence>
<keyword evidence="1 5" id="KW-0597">Phosphoprotein</keyword>
<dbReference type="AlphaFoldDB" id="A0A2N5N1R4"/>
<dbReference type="Gene3D" id="2.40.50.40">
    <property type="match status" value="1"/>
</dbReference>
<evidence type="ECO:0000256" key="5">
    <source>
        <dbReference type="PROSITE-ProRule" id="PRU00169"/>
    </source>
</evidence>
<dbReference type="GO" id="GO:0032993">
    <property type="term" value="C:protein-DNA complex"/>
    <property type="evidence" value="ECO:0007669"/>
    <property type="project" value="TreeGrafter"/>
</dbReference>
<dbReference type="PANTHER" id="PTHR48111">
    <property type="entry name" value="REGULATOR OF RPOS"/>
    <property type="match status" value="1"/>
</dbReference>
<evidence type="ECO:0000259" key="7">
    <source>
        <dbReference type="PROSITE" id="PS50110"/>
    </source>
</evidence>
<dbReference type="GO" id="GO:0000976">
    <property type="term" value="F:transcription cis-regulatory region binding"/>
    <property type="evidence" value="ECO:0007669"/>
    <property type="project" value="TreeGrafter"/>
</dbReference>
<feature type="domain" description="Response regulatory" evidence="7">
    <location>
        <begin position="13"/>
        <end position="127"/>
    </location>
</feature>
<feature type="region of interest" description="Disordered" evidence="6">
    <location>
        <begin position="171"/>
        <end position="196"/>
    </location>
</feature>
<evidence type="ECO:0000313" key="9">
    <source>
        <dbReference type="EMBL" id="PLT44284.1"/>
    </source>
</evidence>
<feature type="compositionally biased region" description="Low complexity" evidence="6">
    <location>
        <begin position="186"/>
        <end position="196"/>
    </location>
</feature>
<dbReference type="GO" id="GO:0005829">
    <property type="term" value="C:cytosol"/>
    <property type="evidence" value="ECO:0007669"/>
    <property type="project" value="TreeGrafter"/>
</dbReference>
<comment type="caution">
    <text evidence="9">The sequence shown here is derived from an EMBL/GenBank/DDBJ whole genome shotgun (WGS) entry which is preliminary data.</text>
</comment>
<dbReference type="InterPro" id="IPR007492">
    <property type="entry name" value="LytTR_DNA-bd_dom"/>
</dbReference>
<feature type="domain" description="HTH LytTR-type" evidence="8">
    <location>
        <begin position="220"/>
        <end position="326"/>
    </location>
</feature>
<keyword evidence="10" id="KW-1185">Reference proteome</keyword>
<dbReference type="Pfam" id="PF04397">
    <property type="entry name" value="LytTR"/>
    <property type="match status" value="1"/>
</dbReference>
<name>A0A2N5N1R4_9BACL</name>
<sequence length="327" mass="35700">MRDLEKGTGRSLTVLIADDERLAREELVYLLSREAGVELVGQACSGREALEQARRLRPDALFLDVEMPEGSGLQAARRLREEGSAPMIVFTTAYDRYAVEAFGVEAVDYLLKPYEEERLREALARLRQRKEAGTEPASREGGPAGGMLPETEGGADRPLAEAAAVADLSAAPSLEGSVRPSDQQEGEVASAAASPAAGAVPRIDHAGIDPAASVPRKARLLVEDGGRMIVLDAALLLYAAKEDKSTRLRMADGSDHFTRQTLQELEERLGRGFFRPHRSYLVHLDYIKEIEPWFNGAYNLVLKHAEGERIPVSRAAAKDMLRLLEGS</sequence>
<reference evidence="9 10" key="1">
    <citation type="submission" date="2017-05" db="EMBL/GenBank/DDBJ databases">
        <title>Functional genome analysis of Paenibacillus pasadenensis strain R16: insights on endophytic life style and antifungal activity.</title>
        <authorList>
            <person name="Passera A."/>
            <person name="Marcolungo L."/>
            <person name="Casati P."/>
            <person name="Brasca M."/>
            <person name="Quaglino F."/>
            <person name="Delledonne M."/>
        </authorList>
    </citation>
    <scope>NUCLEOTIDE SEQUENCE [LARGE SCALE GENOMIC DNA]</scope>
    <source>
        <strain evidence="9 10">R16</strain>
    </source>
</reference>
<dbReference type="InterPro" id="IPR011006">
    <property type="entry name" value="CheY-like_superfamily"/>
</dbReference>
<keyword evidence="2" id="KW-0805">Transcription regulation</keyword>
<dbReference type="PROSITE" id="PS50110">
    <property type="entry name" value="RESPONSE_REGULATORY"/>
    <property type="match status" value="1"/>
</dbReference>
<accession>A0A2N5N1R4</accession>
<feature type="region of interest" description="Disordered" evidence="6">
    <location>
        <begin position="127"/>
        <end position="154"/>
    </location>
</feature>
<proteinExistence type="predicted"/>
<dbReference type="Gene3D" id="2.20.25.10">
    <property type="match status" value="1"/>
</dbReference>
<dbReference type="GO" id="GO:0006355">
    <property type="term" value="P:regulation of DNA-templated transcription"/>
    <property type="evidence" value="ECO:0007669"/>
    <property type="project" value="TreeGrafter"/>
</dbReference>
<dbReference type="SUPFAM" id="SSF52172">
    <property type="entry name" value="CheY-like"/>
    <property type="match status" value="1"/>
</dbReference>
<dbReference type="Pfam" id="PF00072">
    <property type="entry name" value="Response_reg"/>
    <property type="match status" value="1"/>
</dbReference>
<organism evidence="9 10">
    <name type="scientific">Paenibacillus pasadenensis</name>
    <dbReference type="NCBI Taxonomy" id="217090"/>
    <lineage>
        <taxon>Bacteria</taxon>
        <taxon>Bacillati</taxon>
        <taxon>Bacillota</taxon>
        <taxon>Bacilli</taxon>
        <taxon>Bacillales</taxon>
        <taxon>Paenibacillaceae</taxon>
        <taxon>Paenibacillus</taxon>
    </lineage>
</organism>
<dbReference type="CDD" id="cd17532">
    <property type="entry name" value="REC_LytTR_AlgR-like"/>
    <property type="match status" value="1"/>
</dbReference>
<evidence type="ECO:0000313" key="10">
    <source>
        <dbReference type="Proteomes" id="UP000234789"/>
    </source>
</evidence>
<keyword evidence="3" id="KW-0238">DNA-binding</keyword>
<keyword evidence="4" id="KW-0804">Transcription</keyword>
<dbReference type="SMART" id="SM00448">
    <property type="entry name" value="REC"/>
    <property type="match status" value="1"/>
</dbReference>
<evidence type="ECO:0000256" key="2">
    <source>
        <dbReference type="ARBA" id="ARBA00023015"/>
    </source>
</evidence>
<dbReference type="PROSITE" id="PS50930">
    <property type="entry name" value="HTH_LYTTR"/>
    <property type="match status" value="1"/>
</dbReference>
<dbReference type="EMBL" id="NFEZ01000004">
    <property type="protein sequence ID" value="PLT44284.1"/>
    <property type="molecule type" value="Genomic_DNA"/>
</dbReference>
<dbReference type="OrthoDB" id="9809318at2"/>
<evidence type="ECO:0000256" key="4">
    <source>
        <dbReference type="ARBA" id="ARBA00023163"/>
    </source>
</evidence>
<dbReference type="GO" id="GO:0000156">
    <property type="term" value="F:phosphorelay response regulator activity"/>
    <property type="evidence" value="ECO:0007669"/>
    <property type="project" value="TreeGrafter"/>
</dbReference>
<evidence type="ECO:0000256" key="1">
    <source>
        <dbReference type="ARBA" id="ARBA00022553"/>
    </source>
</evidence>
<dbReference type="RefSeq" id="WP_084137490.1">
    <property type="nucleotide sequence ID" value="NZ_BIMM01000045.1"/>
</dbReference>
<feature type="modified residue" description="4-aspartylphosphate" evidence="5">
    <location>
        <position position="64"/>
    </location>
</feature>